<dbReference type="OrthoDB" id="5954308at2759"/>
<evidence type="ECO:0000256" key="2">
    <source>
        <dbReference type="SAM" id="SignalP"/>
    </source>
</evidence>
<feature type="transmembrane region" description="Helical" evidence="1">
    <location>
        <begin position="73"/>
        <end position="99"/>
    </location>
</feature>
<dbReference type="AlphaFoldDB" id="A0A1Y2FQL3"/>
<accession>A0A1Y2FQL3</accession>
<dbReference type="EMBL" id="MCFI01000003">
    <property type="protein sequence ID" value="ORY86229.1"/>
    <property type="molecule type" value="Genomic_DNA"/>
</dbReference>
<feature type="transmembrane region" description="Helical" evidence="1">
    <location>
        <begin position="111"/>
        <end position="128"/>
    </location>
</feature>
<keyword evidence="2" id="KW-0732">Signal</keyword>
<keyword evidence="1" id="KW-0812">Transmembrane</keyword>
<feature type="chain" id="PRO_5012914840" description="DUF1772-domain-containing protein" evidence="2">
    <location>
        <begin position="21"/>
        <end position="186"/>
    </location>
</feature>
<organism evidence="3 4">
    <name type="scientific">Protomyces lactucae-debilis</name>
    <dbReference type="NCBI Taxonomy" id="2754530"/>
    <lineage>
        <taxon>Eukaryota</taxon>
        <taxon>Fungi</taxon>
        <taxon>Dikarya</taxon>
        <taxon>Ascomycota</taxon>
        <taxon>Taphrinomycotina</taxon>
        <taxon>Taphrinomycetes</taxon>
        <taxon>Taphrinales</taxon>
        <taxon>Protomycetaceae</taxon>
        <taxon>Protomyces</taxon>
    </lineage>
</organism>
<evidence type="ECO:0008006" key="5">
    <source>
        <dbReference type="Google" id="ProtNLM"/>
    </source>
</evidence>
<evidence type="ECO:0000256" key="1">
    <source>
        <dbReference type="SAM" id="Phobius"/>
    </source>
</evidence>
<dbReference type="Pfam" id="PF08592">
    <property type="entry name" value="Anthrone_oxy"/>
    <property type="match status" value="1"/>
</dbReference>
<feature type="signal peptide" evidence="2">
    <location>
        <begin position="1"/>
        <end position="20"/>
    </location>
</feature>
<sequence>MSVNYILSLLTPLRIATLSATVSSSAFLFGNAGCSIFGPVPYILQLPPSSDKADGDALSAVQRAKLWAYMYKGAMPVMIAMLGSSVVAFSTAAYLFSYVDATQQGKTGKTVAIIGAVISALVPPFTVFKMAPTNKILLSVAAQDPGSEVHAKYVDRLLVKWRGLHLYREVAGVAMLGCALTLCNMH</sequence>
<dbReference type="Proteomes" id="UP000193685">
    <property type="component" value="Unassembled WGS sequence"/>
</dbReference>
<keyword evidence="4" id="KW-1185">Reference proteome</keyword>
<keyword evidence="1" id="KW-0472">Membrane</keyword>
<dbReference type="RefSeq" id="XP_040727411.1">
    <property type="nucleotide sequence ID" value="XM_040866414.1"/>
</dbReference>
<comment type="caution">
    <text evidence="3">The sequence shown here is derived from an EMBL/GenBank/DDBJ whole genome shotgun (WGS) entry which is preliminary data.</text>
</comment>
<proteinExistence type="predicted"/>
<reference evidence="3 4" key="1">
    <citation type="submission" date="2016-07" db="EMBL/GenBank/DDBJ databases">
        <title>Pervasive Adenine N6-methylation of Active Genes in Fungi.</title>
        <authorList>
            <consortium name="DOE Joint Genome Institute"/>
            <person name="Mondo S.J."/>
            <person name="Dannebaum R.O."/>
            <person name="Kuo R.C."/>
            <person name="Labutti K."/>
            <person name="Haridas S."/>
            <person name="Kuo A."/>
            <person name="Salamov A."/>
            <person name="Ahrendt S.R."/>
            <person name="Lipzen A."/>
            <person name="Sullivan W."/>
            <person name="Andreopoulos W.B."/>
            <person name="Clum A."/>
            <person name="Lindquist E."/>
            <person name="Daum C."/>
            <person name="Ramamoorthy G.K."/>
            <person name="Gryganskyi A."/>
            <person name="Culley D."/>
            <person name="Magnuson J.K."/>
            <person name="James T.Y."/>
            <person name="O'Malley M.A."/>
            <person name="Stajich J.E."/>
            <person name="Spatafora J.W."/>
            <person name="Visel A."/>
            <person name="Grigoriev I.V."/>
        </authorList>
    </citation>
    <scope>NUCLEOTIDE SEQUENCE [LARGE SCALE GENOMIC DNA]</scope>
    <source>
        <strain evidence="3 4">12-1054</strain>
    </source>
</reference>
<protein>
    <recommendedName>
        <fullName evidence="5">DUF1772-domain-containing protein</fullName>
    </recommendedName>
</protein>
<name>A0A1Y2FQL3_PROLT</name>
<gene>
    <name evidence="3" type="ORF">BCR37DRAFT_209383</name>
</gene>
<dbReference type="InterPro" id="IPR013901">
    <property type="entry name" value="Anthrone_oxy"/>
</dbReference>
<keyword evidence="1" id="KW-1133">Transmembrane helix</keyword>
<evidence type="ECO:0000313" key="3">
    <source>
        <dbReference type="EMBL" id="ORY86229.1"/>
    </source>
</evidence>
<dbReference type="GeneID" id="63783013"/>
<evidence type="ECO:0000313" key="4">
    <source>
        <dbReference type="Proteomes" id="UP000193685"/>
    </source>
</evidence>